<dbReference type="AlphaFoldDB" id="A0A915K2E3"/>
<evidence type="ECO:0000313" key="1">
    <source>
        <dbReference type="Proteomes" id="UP000887565"/>
    </source>
</evidence>
<name>A0A915K2E3_ROMCU</name>
<organism evidence="1 2">
    <name type="scientific">Romanomermis culicivorax</name>
    <name type="common">Nematode worm</name>
    <dbReference type="NCBI Taxonomy" id="13658"/>
    <lineage>
        <taxon>Eukaryota</taxon>
        <taxon>Metazoa</taxon>
        <taxon>Ecdysozoa</taxon>
        <taxon>Nematoda</taxon>
        <taxon>Enoplea</taxon>
        <taxon>Dorylaimia</taxon>
        <taxon>Mermithida</taxon>
        <taxon>Mermithoidea</taxon>
        <taxon>Mermithidae</taxon>
        <taxon>Romanomermis</taxon>
    </lineage>
</organism>
<protein>
    <submittedName>
        <fullName evidence="2">Uncharacterized protein</fullName>
    </submittedName>
</protein>
<dbReference type="Proteomes" id="UP000887565">
    <property type="component" value="Unplaced"/>
</dbReference>
<sequence>MKDKCLTSFANKMAKRSRSIIEGFFETNDHRPLHALKIEIYGRKKFVQIASRQEETIFDQSKYDKEDFKNVAKKADSSSSPGNLTFSSPMRENFNLFCKKSMHDLKQMFHNNCSIC</sequence>
<evidence type="ECO:0000313" key="2">
    <source>
        <dbReference type="WBParaSite" id="nRc.2.0.1.t32864-RA"/>
    </source>
</evidence>
<reference evidence="2" key="1">
    <citation type="submission" date="2022-11" db="UniProtKB">
        <authorList>
            <consortium name="WormBaseParasite"/>
        </authorList>
    </citation>
    <scope>IDENTIFICATION</scope>
</reference>
<dbReference type="WBParaSite" id="nRc.2.0.1.t32864-RA">
    <property type="protein sequence ID" value="nRc.2.0.1.t32864-RA"/>
    <property type="gene ID" value="nRc.2.0.1.g32864"/>
</dbReference>
<proteinExistence type="predicted"/>
<accession>A0A915K2E3</accession>
<keyword evidence="1" id="KW-1185">Reference proteome</keyword>